<keyword evidence="1" id="KW-1133">Transmembrane helix</keyword>
<keyword evidence="1" id="KW-0472">Membrane</keyword>
<proteinExistence type="predicted"/>
<dbReference type="Proteomes" id="UP001589797">
    <property type="component" value="Unassembled WGS sequence"/>
</dbReference>
<name>A0ABV6FXD0_9BACT</name>
<keyword evidence="1" id="KW-0812">Transmembrane</keyword>
<gene>
    <name evidence="2" type="ORF">ACFFIP_17095</name>
</gene>
<organism evidence="2 3">
    <name type="scientific">Fontibacter flavus</name>
    <dbReference type="NCBI Taxonomy" id="654838"/>
    <lineage>
        <taxon>Bacteria</taxon>
        <taxon>Pseudomonadati</taxon>
        <taxon>Bacteroidota</taxon>
        <taxon>Cytophagia</taxon>
        <taxon>Cytophagales</taxon>
        <taxon>Cyclobacteriaceae</taxon>
        <taxon>Fontibacter</taxon>
    </lineage>
</organism>
<comment type="caution">
    <text evidence="2">The sequence shown here is derived from an EMBL/GenBank/DDBJ whole genome shotgun (WGS) entry which is preliminary data.</text>
</comment>
<accession>A0ABV6FXD0</accession>
<evidence type="ECO:0000313" key="3">
    <source>
        <dbReference type="Proteomes" id="UP001589797"/>
    </source>
</evidence>
<feature type="transmembrane region" description="Helical" evidence="1">
    <location>
        <begin position="81"/>
        <end position="101"/>
    </location>
</feature>
<protein>
    <submittedName>
        <fullName evidence="2">Uncharacterized protein</fullName>
    </submittedName>
</protein>
<sequence length="155" mass="17347">MLSLNKIFLSVCCLGLMTWILAVTEINSFEPSEDNNKQAFIETDPHLYISESYIVKSSILPIENNYFLSLSGIKDLSKNKFLLINGIIALAFLILATKLKLEVNIYRFFNKDHNGEIVFSDSTAKSVHYITAVSGKISKVIGVSFALLTVITFVF</sequence>
<evidence type="ECO:0000256" key="1">
    <source>
        <dbReference type="SAM" id="Phobius"/>
    </source>
</evidence>
<evidence type="ECO:0000313" key="2">
    <source>
        <dbReference type="EMBL" id="MFC0264406.1"/>
    </source>
</evidence>
<reference evidence="2 3" key="1">
    <citation type="submission" date="2024-09" db="EMBL/GenBank/DDBJ databases">
        <authorList>
            <person name="Sun Q."/>
            <person name="Mori K."/>
        </authorList>
    </citation>
    <scope>NUCLEOTIDE SEQUENCE [LARGE SCALE GENOMIC DNA]</scope>
    <source>
        <strain evidence="2 3">CCM 7650</strain>
    </source>
</reference>
<dbReference type="RefSeq" id="WP_382388951.1">
    <property type="nucleotide sequence ID" value="NZ_JBHLWI010000052.1"/>
</dbReference>
<keyword evidence="3" id="KW-1185">Reference proteome</keyword>
<dbReference type="EMBL" id="JBHLWI010000052">
    <property type="protein sequence ID" value="MFC0264406.1"/>
    <property type="molecule type" value="Genomic_DNA"/>
</dbReference>